<dbReference type="InterPro" id="IPR036390">
    <property type="entry name" value="WH_DNA-bd_sf"/>
</dbReference>
<dbReference type="SMART" id="SM00088">
    <property type="entry name" value="PINT"/>
    <property type="match status" value="1"/>
</dbReference>
<dbReference type="STRING" id="51028.A0A158Q9Y3"/>
<evidence type="ECO:0000256" key="1">
    <source>
        <dbReference type="ARBA" id="ARBA00004123"/>
    </source>
</evidence>
<dbReference type="InterPro" id="IPR000717">
    <property type="entry name" value="PCI_dom"/>
</dbReference>
<dbReference type="PANTHER" id="PTHR10758">
    <property type="entry name" value="26S PROTEASOME NON-ATPASE REGULATORY SUBUNIT 3/COP9 SIGNALOSOME COMPLEX SUBUNIT 3"/>
    <property type="match status" value="1"/>
</dbReference>
<keyword evidence="11" id="KW-1185">Reference proteome</keyword>
<dbReference type="GO" id="GO:0008180">
    <property type="term" value="C:COP9 signalosome"/>
    <property type="evidence" value="ECO:0007669"/>
    <property type="project" value="UniProtKB-KW"/>
</dbReference>
<dbReference type="GO" id="GO:0005737">
    <property type="term" value="C:cytoplasm"/>
    <property type="evidence" value="ECO:0007669"/>
    <property type="project" value="UniProtKB-SubCell"/>
</dbReference>
<feature type="transmembrane region" description="Helical" evidence="8">
    <location>
        <begin position="210"/>
        <end position="228"/>
    </location>
</feature>
<dbReference type="OrthoDB" id="29061at2759"/>
<keyword evidence="6" id="KW-0736">Signalosome</keyword>
<evidence type="ECO:0000313" key="11">
    <source>
        <dbReference type="Proteomes" id="UP000274131"/>
    </source>
</evidence>
<dbReference type="WBParaSite" id="EVEC_0000352901-mRNA-1">
    <property type="protein sequence ID" value="EVEC_0000352901-mRNA-1"/>
    <property type="gene ID" value="EVEC_0000352901"/>
</dbReference>
<dbReference type="Pfam" id="PF22788">
    <property type="entry name" value="COP9_hel_rpt"/>
    <property type="match status" value="1"/>
</dbReference>
<protein>
    <recommendedName>
        <fullName evidence="4">COP9 signalosome complex subunit 3</fullName>
    </recommendedName>
</protein>
<reference evidence="10 11" key="2">
    <citation type="submission" date="2018-10" db="EMBL/GenBank/DDBJ databases">
        <authorList>
            <consortium name="Pathogen Informatics"/>
        </authorList>
    </citation>
    <scope>NUCLEOTIDE SEQUENCE [LARGE SCALE GENOMIC DNA]</scope>
</reference>
<evidence type="ECO:0000256" key="6">
    <source>
        <dbReference type="ARBA" id="ARBA00022790"/>
    </source>
</evidence>
<evidence type="ECO:0000256" key="5">
    <source>
        <dbReference type="ARBA" id="ARBA00022490"/>
    </source>
</evidence>
<dbReference type="AlphaFoldDB" id="A0A158Q9Y3"/>
<keyword evidence="5" id="KW-0963">Cytoplasm</keyword>
<keyword evidence="8" id="KW-1133">Transmembrane helix</keyword>
<dbReference type="EMBL" id="UXUI01007540">
    <property type="protein sequence ID" value="VDD88094.1"/>
    <property type="molecule type" value="Genomic_DNA"/>
</dbReference>
<organism evidence="12">
    <name type="scientific">Enterobius vermicularis</name>
    <name type="common">Human pinworm</name>
    <dbReference type="NCBI Taxonomy" id="51028"/>
    <lineage>
        <taxon>Eukaryota</taxon>
        <taxon>Metazoa</taxon>
        <taxon>Ecdysozoa</taxon>
        <taxon>Nematoda</taxon>
        <taxon>Chromadorea</taxon>
        <taxon>Rhabditida</taxon>
        <taxon>Spirurina</taxon>
        <taxon>Oxyuridomorpha</taxon>
        <taxon>Oxyuroidea</taxon>
        <taxon>Oxyuridae</taxon>
        <taxon>Enterobius</taxon>
    </lineage>
</organism>
<dbReference type="Proteomes" id="UP000274131">
    <property type="component" value="Unassembled WGS sequence"/>
</dbReference>
<name>A0A158Q9Y3_ENTVE</name>
<evidence type="ECO:0000256" key="3">
    <source>
        <dbReference type="ARBA" id="ARBA00007084"/>
    </source>
</evidence>
<keyword evidence="8" id="KW-0472">Membrane</keyword>
<keyword evidence="7" id="KW-0539">Nucleus</keyword>
<gene>
    <name evidence="10" type="ORF">EVEC_LOCUS3237</name>
</gene>
<comment type="similarity">
    <text evidence="3">Belongs to the CSN3 family.</text>
</comment>
<dbReference type="Pfam" id="PF01399">
    <property type="entry name" value="PCI"/>
    <property type="match status" value="1"/>
</dbReference>
<dbReference type="GO" id="GO:0006511">
    <property type="term" value="P:ubiquitin-dependent protein catabolic process"/>
    <property type="evidence" value="ECO:0007669"/>
    <property type="project" value="TreeGrafter"/>
</dbReference>
<feature type="domain" description="PCI" evidence="9">
    <location>
        <begin position="327"/>
        <end position="413"/>
    </location>
</feature>
<feature type="transmembrane region" description="Helical" evidence="8">
    <location>
        <begin position="234"/>
        <end position="254"/>
    </location>
</feature>
<evidence type="ECO:0000313" key="12">
    <source>
        <dbReference type="WBParaSite" id="EVEC_0000352901-mRNA-1"/>
    </source>
</evidence>
<evidence type="ECO:0000313" key="10">
    <source>
        <dbReference type="EMBL" id="VDD88094.1"/>
    </source>
</evidence>
<evidence type="ECO:0000256" key="4">
    <source>
        <dbReference type="ARBA" id="ARBA00014878"/>
    </source>
</evidence>
<comment type="subcellular location">
    <subcellularLocation>
        <location evidence="2">Cytoplasm</location>
    </subcellularLocation>
    <subcellularLocation>
        <location evidence="1">Nucleus</location>
    </subcellularLocation>
</comment>
<keyword evidence="8" id="KW-0812">Transmembrane</keyword>
<reference evidence="12" key="1">
    <citation type="submission" date="2016-04" db="UniProtKB">
        <authorList>
            <consortium name="WormBaseParasite"/>
        </authorList>
    </citation>
    <scope>IDENTIFICATION</scope>
</reference>
<accession>A0A158Q9Y3</accession>
<proteinExistence type="inferred from homology"/>
<sequence>MSGGLDNYVKNVIAFTSAESYRELVELNRKALTDVLEKSGVPLTQILEMLNVEEHSLSFVTILLAKLNQACSAANSEEIEETLSQIEMFLPFFNRTQIILAPDICKVFSLFLSNHIKNVILLLCFNLGIRFSDINFNEHISRGILLLSGAINAIIGEPGELTSLHSCLFCLCLKSKLFEPALRFLETPVSRIMKETPGDKVDRGYMDSRFVLLYFYYGGLIYGALGRLDDSLLMMQNVLCIPALLTSAIMIEAYKKYLLMSLISHGKVKALPGYRAMVVQKLQRFCFEYQFFENICTMDSSDKDLAQEIMNHLQAHHAVFFKDNNVGLIKRLARKMREASIIKLSKTFLSVSLGDLARRCHLHDWGNAERYLMEMNAENKICVTLDKEHGLVYFDEPKTVVDEETLNSVIKAGMNLTSLLKTYDTRLRTNYMYIARSTKVSALCAHDDEGFQQGTSGANVLPMMGIIPNAVVPSFELNMPS</sequence>
<evidence type="ECO:0000259" key="9">
    <source>
        <dbReference type="SMART" id="SM00088"/>
    </source>
</evidence>
<dbReference type="InterPro" id="IPR050756">
    <property type="entry name" value="CSN3"/>
</dbReference>
<dbReference type="SUPFAM" id="SSF46785">
    <property type="entry name" value="Winged helix' DNA-binding domain"/>
    <property type="match status" value="1"/>
</dbReference>
<dbReference type="InterPro" id="IPR055089">
    <property type="entry name" value="COP9_N"/>
</dbReference>
<dbReference type="PANTHER" id="PTHR10758:SF1">
    <property type="entry name" value="COP9 SIGNALOSOME COMPLEX SUBUNIT 3"/>
    <property type="match status" value="1"/>
</dbReference>
<evidence type="ECO:0000256" key="2">
    <source>
        <dbReference type="ARBA" id="ARBA00004496"/>
    </source>
</evidence>
<evidence type="ECO:0000256" key="7">
    <source>
        <dbReference type="ARBA" id="ARBA00023242"/>
    </source>
</evidence>
<evidence type="ECO:0000256" key="8">
    <source>
        <dbReference type="SAM" id="Phobius"/>
    </source>
</evidence>